<protein>
    <submittedName>
        <fullName evidence="9">Paraquat-inducible protein B</fullName>
    </submittedName>
</protein>
<dbReference type="EMBL" id="FOAS01000015">
    <property type="protein sequence ID" value="SEL60120.1"/>
    <property type="molecule type" value="Genomic_DNA"/>
</dbReference>
<evidence type="ECO:0000313" key="9">
    <source>
        <dbReference type="EMBL" id="SEL60120.1"/>
    </source>
</evidence>
<evidence type="ECO:0000256" key="3">
    <source>
        <dbReference type="ARBA" id="ARBA00022519"/>
    </source>
</evidence>
<dbReference type="Pfam" id="PF02470">
    <property type="entry name" value="MlaD"/>
    <property type="match status" value="6"/>
</dbReference>
<gene>
    <name evidence="9" type="ORF">SAMN05216214_1159</name>
</gene>
<dbReference type="Proteomes" id="UP000185766">
    <property type="component" value="Unassembled WGS sequence"/>
</dbReference>
<dbReference type="GO" id="GO:0005886">
    <property type="term" value="C:plasma membrane"/>
    <property type="evidence" value="ECO:0007669"/>
    <property type="project" value="UniProtKB-SubCell"/>
</dbReference>
<dbReference type="PANTHER" id="PTHR30462">
    <property type="entry name" value="INTERMEMBRANE TRANSPORT PROTEIN PQIB-RELATED"/>
    <property type="match status" value="1"/>
</dbReference>
<evidence type="ECO:0000256" key="7">
    <source>
        <dbReference type="SAM" id="Phobius"/>
    </source>
</evidence>
<feature type="domain" description="Mce/MlaD" evidence="8">
    <location>
        <begin position="632"/>
        <end position="692"/>
    </location>
</feature>
<feature type="domain" description="Mce/MlaD" evidence="8">
    <location>
        <begin position="279"/>
        <end position="370"/>
    </location>
</feature>
<feature type="domain" description="Mce/MlaD" evidence="8">
    <location>
        <begin position="156"/>
        <end position="236"/>
    </location>
</feature>
<evidence type="ECO:0000256" key="2">
    <source>
        <dbReference type="ARBA" id="ARBA00022475"/>
    </source>
</evidence>
<keyword evidence="4 7" id="KW-0812">Transmembrane</keyword>
<dbReference type="STRING" id="1429083.GCA_001885685_01137"/>
<keyword evidence="10" id="KW-1185">Reference proteome</keyword>
<sequence>MTNNLPQPQKRKASTWSAIWVLPLIALGIGLWLVWRAYSTAGIMVTIDFTSGEGIQVGKTELIYKGMVLGKVKDLRLNPKQKGVRATLEVERQAENFLLEDTRFWLVKPRVSLAGVTGLETLVSGNYITFEPGKGQFEDKFTALAEPPPLLDHLPGLHLTLRTPRLGSLEEGAPVYYKQIQVGQVKGYELDEDEQNILVGIVIKPEYAHLVRKHTRFWNASGVEVEAGLSGVKVTTESLMSVLAGGIAFATPDHRKDSPAADPSKVYSLYDDFSAAQVGIRIKLHVTEFAGVEPGVTPIRWQGVQVGLVKSVDVDDDLQGAMLELNMNPRTEDYMVEGTQFWMVRPSISLTGVSGLEALFKGNYLVVRPGNKGDKPQREFEALRKPPPLDVRTPGLHLIVTTDKVGSLSAGSPVLYRQLQVGTVNSVQLGSRQQKVVVGVHIEPEYAGLVNKSSRFWNASGVTLKGGLSGIELKAESLQSLLAGGIAFDTPDDDAGRVGNGTRFDLHASADQALLEGMLLELTAERGDGLSVGMPVRYLGLNIGSVEDVQLSDNFKSVRLTLRMIENPERFAQQGTQFWLVSPKLGLVRTAHLETLVGGNYIEVSPPAKPGAREQQFKLLAEAPGVTAREAGLRITISTARRASLKEGVPVTYREVQVGKVTGVKLAPNADRVLIDVLVQPKYAALVTRGSKFWNVSGIGVDFSLFRGTKIRAESLETLVEGGIAFATPEGAEQKGPAREGEVFILHDEYQDAWLKWQPRIAIKP</sequence>
<keyword evidence="5 7" id="KW-1133">Transmembrane helix</keyword>
<reference evidence="9 10" key="1">
    <citation type="submission" date="2016-10" db="EMBL/GenBank/DDBJ databases">
        <authorList>
            <person name="de Groot N.N."/>
        </authorList>
    </citation>
    <scope>NUCLEOTIDE SEQUENCE [LARGE SCALE GENOMIC DNA]</scope>
    <source>
        <strain evidence="9 10">JCM 19513</strain>
    </source>
</reference>
<dbReference type="AlphaFoldDB" id="A0A1H7RIH7"/>
<dbReference type="PANTHER" id="PTHR30462:SF0">
    <property type="entry name" value="INTERMEMBRANE TRANSPORT PROTEIN YEBT"/>
    <property type="match status" value="1"/>
</dbReference>
<accession>A0A1H7RIH7</accession>
<evidence type="ECO:0000256" key="4">
    <source>
        <dbReference type="ARBA" id="ARBA00022692"/>
    </source>
</evidence>
<evidence type="ECO:0000256" key="6">
    <source>
        <dbReference type="ARBA" id="ARBA00023136"/>
    </source>
</evidence>
<evidence type="ECO:0000256" key="5">
    <source>
        <dbReference type="ARBA" id="ARBA00022989"/>
    </source>
</evidence>
<dbReference type="RefSeq" id="WP_074869845.1">
    <property type="nucleotide sequence ID" value="NZ_FOAS01000015.1"/>
</dbReference>
<feature type="domain" description="Mce/MlaD" evidence="8">
    <location>
        <begin position="43"/>
        <end position="133"/>
    </location>
</feature>
<comment type="subcellular location">
    <subcellularLocation>
        <location evidence="1">Cell inner membrane</location>
    </subcellularLocation>
</comment>
<evidence type="ECO:0000259" key="8">
    <source>
        <dbReference type="Pfam" id="PF02470"/>
    </source>
</evidence>
<evidence type="ECO:0000256" key="1">
    <source>
        <dbReference type="ARBA" id="ARBA00004533"/>
    </source>
</evidence>
<name>A0A1H7RIH7_9GAMM</name>
<feature type="transmembrane region" description="Helical" evidence="7">
    <location>
        <begin position="16"/>
        <end position="35"/>
    </location>
</feature>
<dbReference type="InterPro" id="IPR051800">
    <property type="entry name" value="PqiA-PqiB_transport"/>
</dbReference>
<feature type="domain" description="Mce/MlaD" evidence="8">
    <location>
        <begin position="522"/>
        <end position="607"/>
    </location>
</feature>
<keyword evidence="3" id="KW-0997">Cell inner membrane</keyword>
<dbReference type="InterPro" id="IPR003399">
    <property type="entry name" value="Mce/MlaD"/>
</dbReference>
<feature type="domain" description="Mce/MlaD" evidence="8">
    <location>
        <begin position="395"/>
        <end position="456"/>
    </location>
</feature>
<evidence type="ECO:0000313" key="10">
    <source>
        <dbReference type="Proteomes" id="UP000185766"/>
    </source>
</evidence>
<keyword evidence="2" id="KW-1003">Cell membrane</keyword>
<keyword evidence="6 7" id="KW-0472">Membrane</keyword>
<organism evidence="9 10">
    <name type="scientific">Atopomonas hussainii</name>
    <dbReference type="NCBI Taxonomy" id="1429083"/>
    <lineage>
        <taxon>Bacteria</taxon>
        <taxon>Pseudomonadati</taxon>
        <taxon>Pseudomonadota</taxon>
        <taxon>Gammaproteobacteria</taxon>
        <taxon>Pseudomonadales</taxon>
        <taxon>Pseudomonadaceae</taxon>
        <taxon>Atopomonas</taxon>
    </lineage>
</organism>
<proteinExistence type="predicted"/>